<dbReference type="Pfam" id="PF09588">
    <property type="entry name" value="YqaJ"/>
    <property type="match status" value="1"/>
</dbReference>
<name>A0ABQ9Z123_9CRUS</name>
<keyword evidence="3" id="KW-1185">Reference proteome</keyword>
<evidence type="ECO:0000259" key="1">
    <source>
        <dbReference type="Pfam" id="PF09588"/>
    </source>
</evidence>
<dbReference type="SUPFAM" id="SSF52980">
    <property type="entry name" value="Restriction endonuclease-like"/>
    <property type="match status" value="1"/>
</dbReference>
<proteinExistence type="predicted"/>
<evidence type="ECO:0000313" key="2">
    <source>
        <dbReference type="EMBL" id="KAK4006600.1"/>
    </source>
</evidence>
<dbReference type="InterPro" id="IPR019080">
    <property type="entry name" value="YqaJ_viral_recombinase"/>
</dbReference>
<dbReference type="InterPro" id="IPR051703">
    <property type="entry name" value="NF-kappa-B_Signaling_Reg"/>
</dbReference>
<sequence length="99" mass="11314">MPIYNEQIARESFLKKLSDEGHYSPFKYSDCGFVISKEYSFIGASPDGVITCRQGKFVIEIICLYSHRNETVEHAAVNDSNFILSKDPNTEVINPEEQY</sequence>
<dbReference type="InterPro" id="IPR011335">
    <property type="entry name" value="Restrct_endonuc-II-like"/>
</dbReference>
<comment type="caution">
    <text evidence="2">The sequence shown here is derived from an EMBL/GenBank/DDBJ whole genome shotgun (WGS) entry which is preliminary data.</text>
</comment>
<dbReference type="Proteomes" id="UP001234178">
    <property type="component" value="Unassembled WGS sequence"/>
</dbReference>
<gene>
    <name evidence="2" type="ORF">OUZ56_011757</name>
</gene>
<accession>A0ABQ9Z123</accession>
<feature type="domain" description="YqaJ viral recombinase" evidence="1">
    <location>
        <begin position="6"/>
        <end position="71"/>
    </location>
</feature>
<organism evidence="2 3">
    <name type="scientific">Daphnia magna</name>
    <dbReference type="NCBI Taxonomy" id="35525"/>
    <lineage>
        <taxon>Eukaryota</taxon>
        <taxon>Metazoa</taxon>
        <taxon>Ecdysozoa</taxon>
        <taxon>Arthropoda</taxon>
        <taxon>Crustacea</taxon>
        <taxon>Branchiopoda</taxon>
        <taxon>Diplostraca</taxon>
        <taxon>Cladocera</taxon>
        <taxon>Anomopoda</taxon>
        <taxon>Daphniidae</taxon>
        <taxon>Daphnia</taxon>
    </lineage>
</organism>
<dbReference type="PANTHER" id="PTHR46609">
    <property type="entry name" value="EXONUCLEASE, PHAGE-TYPE/RECB, C-TERMINAL DOMAIN-CONTAINING PROTEIN"/>
    <property type="match status" value="1"/>
</dbReference>
<protein>
    <recommendedName>
        <fullName evidence="1">YqaJ viral recombinase domain-containing protein</fullName>
    </recommendedName>
</protein>
<evidence type="ECO:0000313" key="3">
    <source>
        <dbReference type="Proteomes" id="UP001234178"/>
    </source>
</evidence>
<dbReference type="EMBL" id="JAOYFB010000002">
    <property type="protein sequence ID" value="KAK4006600.1"/>
    <property type="molecule type" value="Genomic_DNA"/>
</dbReference>
<dbReference type="InterPro" id="IPR011604">
    <property type="entry name" value="PDDEXK-like_dom_sf"/>
</dbReference>
<dbReference type="PANTHER" id="PTHR46609:SF8">
    <property type="entry name" value="YQAJ VIRAL RECOMBINASE DOMAIN-CONTAINING PROTEIN"/>
    <property type="match status" value="1"/>
</dbReference>
<reference evidence="2 3" key="1">
    <citation type="journal article" date="2023" name="Nucleic Acids Res.">
        <title>The hologenome of Daphnia magna reveals possible DNA methylation and microbiome-mediated evolution of the host genome.</title>
        <authorList>
            <person name="Chaturvedi A."/>
            <person name="Li X."/>
            <person name="Dhandapani V."/>
            <person name="Marshall H."/>
            <person name="Kissane S."/>
            <person name="Cuenca-Cambronero M."/>
            <person name="Asole G."/>
            <person name="Calvet F."/>
            <person name="Ruiz-Romero M."/>
            <person name="Marangio P."/>
            <person name="Guigo R."/>
            <person name="Rago D."/>
            <person name="Mirbahai L."/>
            <person name="Eastwood N."/>
            <person name="Colbourne J.K."/>
            <person name="Zhou J."/>
            <person name="Mallon E."/>
            <person name="Orsini L."/>
        </authorList>
    </citation>
    <scope>NUCLEOTIDE SEQUENCE [LARGE SCALE GENOMIC DNA]</scope>
    <source>
        <strain evidence="2">LRV0_1</strain>
    </source>
</reference>
<dbReference type="Gene3D" id="3.90.320.10">
    <property type="match status" value="1"/>
</dbReference>